<dbReference type="CDD" id="cd04590">
    <property type="entry name" value="CBS_pair_CorC_HlyC_assoc"/>
    <property type="match status" value="1"/>
</dbReference>
<evidence type="ECO:0000259" key="12">
    <source>
        <dbReference type="PROSITE" id="PS51846"/>
    </source>
</evidence>
<feature type="transmembrane region" description="Helical" evidence="10">
    <location>
        <begin position="134"/>
        <end position="156"/>
    </location>
</feature>
<dbReference type="Proteomes" id="UP001559025">
    <property type="component" value="Unassembled WGS sequence"/>
</dbReference>
<comment type="subcellular location">
    <subcellularLocation>
        <location evidence="1">Membrane</location>
        <topology evidence="1">Multi-pass membrane protein</topology>
    </subcellularLocation>
</comment>
<evidence type="ECO:0000256" key="4">
    <source>
        <dbReference type="ARBA" id="ARBA00022737"/>
    </source>
</evidence>
<dbReference type="SUPFAM" id="SSF54631">
    <property type="entry name" value="CBS-domain pair"/>
    <property type="match status" value="1"/>
</dbReference>
<dbReference type="InterPro" id="IPR000644">
    <property type="entry name" value="CBS_dom"/>
</dbReference>
<dbReference type="InterPro" id="IPR036318">
    <property type="entry name" value="FAD-bd_PCMH-like_sf"/>
</dbReference>
<evidence type="ECO:0000256" key="1">
    <source>
        <dbReference type="ARBA" id="ARBA00004141"/>
    </source>
</evidence>
<protein>
    <submittedName>
        <fullName evidence="13">Hemolysin family protein</fullName>
    </submittedName>
</protein>
<dbReference type="InterPro" id="IPR005170">
    <property type="entry name" value="Transptr-assoc_dom"/>
</dbReference>
<keyword evidence="3 9" id="KW-0812">Transmembrane</keyword>
<dbReference type="Pfam" id="PF00571">
    <property type="entry name" value="CBS"/>
    <property type="match status" value="1"/>
</dbReference>
<comment type="similarity">
    <text evidence="2">Belongs to the UPF0053 family. Hemolysin C subfamily.</text>
</comment>
<evidence type="ECO:0000256" key="3">
    <source>
        <dbReference type="ARBA" id="ARBA00022692"/>
    </source>
</evidence>
<dbReference type="PANTHER" id="PTHR22777">
    <property type="entry name" value="HEMOLYSIN-RELATED"/>
    <property type="match status" value="1"/>
</dbReference>
<dbReference type="InterPro" id="IPR002550">
    <property type="entry name" value="CNNM"/>
</dbReference>
<dbReference type="RefSeq" id="WP_368804159.1">
    <property type="nucleotide sequence ID" value="NZ_JAZHFV010000006.1"/>
</dbReference>
<dbReference type="PROSITE" id="PS51371">
    <property type="entry name" value="CBS"/>
    <property type="match status" value="1"/>
</dbReference>
<evidence type="ECO:0000256" key="10">
    <source>
        <dbReference type="SAM" id="Phobius"/>
    </source>
</evidence>
<feature type="transmembrane region" description="Helical" evidence="10">
    <location>
        <begin position="98"/>
        <end position="122"/>
    </location>
</feature>
<feature type="domain" description="CBS" evidence="11">
    <location>
        <begin position="282"/>
        <end position="343"/>
    </location>
</feature>
<keyword evidence="14" id="KW-1185">Reference proteome</keyword>
<dbReference type="Pfam" id="PF01595">
    <property type="entry name" value="CNNM"/>
    <property type="match status" value="1"/>
</dbReference>
<dbReference type="SMART" id="SM01091">
    <property type="entry name" value="CorC_HlyC"/>
    <property type="match status" value="1"/>
</dbReference>
<evidence type="ECO:0000256" key="2">
    <source>
        <dbReference type="ARBA" id="ARBA00006446"/>
    </source>
</evidence>
<organism evidence="13 14">
    <name type="scientific">Neoaquamicrobium sediminum</name>
    <dbReference type="NCBI Taxonomy" id="1849104"/>
    <lineage>
        <taxon>Bacteria</taxon>
        <taxon>Pseudomonadati</taxon>
        <taxon>Pseudomonadota</taxon>
        <taxon>Alphaproteobacteria</taxon>
        <taxon>Hyphomicrobiales</taxon>
        <taxon>Phyllobacteriaceae</taxon>
        <taxon>Neoaquamicrobium</taxon>
    </lineage>
</organism>
<dbReference type="Pfam" id="PF03471">
    <property type="entry name" value="CorC_HlyC"/>
    <property type="match status" value="1"/>
</dbReference>
<keyword evidence="4" id="KW-0677">Repeat</keyword>
<accession>A0ABV3WX22</accession>
<dbReference type="PROSITE" id="PS51846">
    <property type="entry name" value="CNNM"/>
    <property type="match status" value="1"/>
</dbReference>
<dbReference type="Gene3D" id="3.10.580.10">
    <property type="entry name" value="CBS-domain"/>
    <property type="match status" value="1"/>
</dbReference>
<feature type="transmembrane region" description="Helical" evidence="10">
    <location>
        <begin position="58"/>
        <end position="78"/>
    </location>
</feature>
<dbReference type="InterPro" id="IPR016169">
    <property type="entry name" value="FAD-bd_PCMH_sub2"/>
</dbReference>
<keyword evidence="6 8" id="KW-0129">CBS domain</keyword>
<gene>
    <name evidence="13" type="ORF">V1479_18005</name>
</gene>
<keyword evidence="7 9" id="KW-0472">Membrane</keyword>
<evidence type="ECO:0000256" key="9">
    <source>
        <dbReference type="PROSITE-ProRule" id="PRU01193"/>
    </source>
</evidence>
<dbReference type="SUPFAM" id="SSF56176">
    <property type="entry name" value="FAD-binding/transporter-associated domain-like"/>
    <property type="match status" value="1"/>
</dbReference>
<evidence type="ECO:0000256" key="6">
    <source>
        <dbReference type="ARBA" id="ARBA00023122"/>
    </source>
</evidence>
<evidence type="ECO:0000313" key="13">
    <source>
        <dbReference type="EMBL" id="MEX4009210.1"/>
    </source>
</evidence>
<evidence type="ECO:0000256" key="8">
    <source>
        <dbReference type="PROSITE-ProRule" id="PRU00703"/>
    </source>
</evidence>
<keyword evidence="5 9" id="KW-1133">Transmembrane helix</keyword>
<reference evidence="13 14" key="1">
    <citation type="submission" date="2024-01" db="EMBL/GenBank/DDBJ databases">
        <title>New evidence supports the origin of RcGTA from prophage.</title>
        <authorList>
            <person name="Xu Y."/>
            <person name="Liu B."/>
            <person name="Chen F."/>
        </authorList>
    </citation>
    <scope>NUCLEOTIDE SEQUENCE [LARGE SCALE GENOMIC DNA]</scope>
    <source>
        <strain evidence="13 14">CBW1107-2</strain>
    </source>
</reference>
<dbReference type="PANTHER" id="PTHR22777:SF17">
    <property type="entry name" value="UPF0053 PROTEIN SLL0260"/>
    <property type="match status" value="1"/>
</dbReference>
<proteinExistence type="inferred from homology"/>
<evidence type="ECO:0000259" key="11">
    <source>
        <dbReference type="PROSITE" id="PS51371"/>
    </source>
</evidence>
<evidence type="ECO:0000313" key="14">
    <source>
        <dbReference type="Proteomes" id="UP001559025"/>
    </source>
</evidence>
<sequence length="436" mass="46545">MLTVEIAIVVVLICVNGLLAMSELAVVSARPARLAAMAERGNTGAAKAAKLAADPGRFLSTVQIGITLVGVLSGAFSGATLGLRMSSWLTELGLSPNLAGTLGVGTVVALITYGSLIIGELVPKQIALRNPEGVASRVAPAMHILSVLGAPLVWLLDISGKTVLSLLGQSDEGASKVTDEEIVSLIAEAESHGVVESDERKMIAGVMRLADRSVRAIMTPRTEIDWLDAKDSKANLRTKLLEARHALLPVADGSVDQMIGVVRTREALAALVGKRTFDLRTLVHPAPIVHDNADALDVLTTLKEADMPMALVHDEYGDFEGVVTPADILETITGVFKSDLDDEEEAVAVQRDDGSWLLAGYMPIDEMADLLGVTLPAKRDYQTLAGFVLSHMHHLPATGESVHALGWRFEVVDLDGRRIDKVLAIRSIKTHREHMP</sequence>
<dbReference type="EMBL" id="JAZHFV010000006">
    <property type="protein sequence ID" value="MEX4009210.1"/>
    <property type="molecule type" value="Genomic_DNA"/>
</dbReference>
<dbReference type="InterPro" id="IPR044751">
    <property type="entry name" value="Ion_transp-like_CBS"/>
</dbReference>
<evidence type="ECO:0000256" key="7">
    <source>
        <dbReference type="ARBA" id="ARBA00023136"/>
    </source>
</evidence>
<name>A0ABV3WX22_9HYPH</name>
<evidence type="ECO:0000256" key="5">
    <source>
        <dbReference type="ARBA" id="ARBA00022989"/>
    </source>
</evidence>
<dbReference type="Gene3D" id="3.30.465.10">
    <property type="match status" value="1"/>
</dbReference>
<feature type="transmembrane region" description="Helical" evidence="10">
    <location>
        <begin position="6"/>
        <end position="27"/>
    </location>
</feature>
<feature type="domain" description="CNNM transmembrane" evidence="12">
    <location>
        <begin position="1"/>
        <end position="199"/>
    </location>
</feature>
<comment type="caution">
    <text evidence="13">The sequence shown here is derived from an EMBL/GenBank/DDBJ whole genome shotgun (WGS) entry which is preliminary data.</text>
</comment>
<dbReference type="InterPro" id="IPR046342">
    <property type="entry name" value="CBS_dom_sf"/>
</dbReference>